<dbReference type="InterPro" id="IPR057853">
    <property type="entry name" value="Beta-prop_WDR11_2nd"/>
</dbReference>
<dbReference type="PANTHER" id="PTHR14593">
    <property type="entry name" value="WD REPEAT-CONTAINING PROTEIN 11"/>
    <property type="match status" value="1"/>
</dbReference>
<name>A0A0K2TBJ9_LEPSM</name>
<dbReference type="AlphaFoldDB" id="A0A0K2TBJ9"/>
<gene>
    <name evidence="4" type="primary">wdr11</name>
</gene>
<organism evidence="4">
    <name type="scientific">Lepeophtheirus salmonis</name>
    <name type="common">Salmon louse</name>
    <name type="synonym">Caligus salmonis</name>
    <dbReference type="NCBI Taxonomy" id="72036"/>
    <lineage>
        <taxon>Eukaryota</taxon>
        <taxon>Metazoa</taxon>
        <taxon>Ecdysozoa</taxon>
        <taxon>Arthropoda</taxon>
        <taxon>Crustacea</taxon>
        <taxon>Multicrustacea</taxon>
        <taxon>Hexanauplia</taxon>
        <taxon>Copepoda</taxon>
        <taxon>Siphonostomatoida</taxon>
        <taxon>Caligidae</taxon>
        <taxon>Lepeophtheirus</taxon>
    </lineage>
</organism>
<dbReference type="Gene3D" id="2.130.10.10">
    <property type="entry name" value="YVTN repeat-like/Quinoprotein amine dehydrogenase"/>
    <property type="match status" value="2"/>
</dbReference>
<accession>A0A0K2TBJ9</accession>
<evidence type="ECO:0000259" key="2">
    <source>
        <dbReference type="Pfam" id="PF23752"/>
    </source>
</evidence>
<reference evidence="4" key="1">
    <citation type="submission" date="2014-05" db="EMBL/GenBank/DDBJ databases">
        <authorList>
            <person name="Chronopoulou M."/>
        </authorList>
    </citation>
    <scope>NUCLEOTIDE SEQUENCE</scope>
    <source>
        <tissue evidence="4">Whole organism</tissue>
    </source>
</reference>
<evidence type="ECO:0000259" key="3">
    <source>
        <dbReference type="Pfam" id="PF23753"/>
    </source>
</evidence>
<dbReference type="InterPro" id="IPR057852">
    <property type="entry name" value="Beta-prop_WDR11_1st"/>
</dbReference>
<protein>
    <submittedName>
        <fullName evidence="4">WD repeat domain 11 [Anolis carolinensis]</fullName>
    </submittedName>
</protein>
<dbReference type="InterPro" id="IPR039694">
    <property type="entry name" value="WDR11"/>
</dbReference>
<dbReference type="PANTHER" id="PTHR14593:SF5">
    <property type="entry name" value="WD REPEAT-CONTAINING PROTEIN 11"/>
    <property type="match status" value="1"/>
</dbReference>
<dbReference type="InterPro" id="IPR015943">
    <property type="entry name" value="WD40/YVTN_repeat-like_dom_sf"/>
</dbReference>
<dbReference type="EMBL" id="HACA01006078">
    <property type="protein sequence ID" value="CDW23439.1"/>
    <property type="molecule type" value="Transcribed_RNA"/>
</dbReference>
<dbReference type="Pfam" id="PF23751">
    <property type="entry name" value="Beta-prop_WDR11_1st"/>
    <property type="match status" value="1"/>
</dbReference>
<feature type="domain" description="WDR11 first beta-propeller" evidence="1">
    <location>
        <begin position="24"/>
        <end position="319"/>
    </location>
</feature>
<evidence type="ECO:0000313" key="4">
    <source>
        <dbReference type="EMBL" id="CDW23439.1"/>
    </source>
</evidence>
<feature type="domain" description="WDR11 TPR" evidence="3">
    <location>
        <begin position="884"/>
        <end position="1067"/>
    </location>
</feature>
<dbReference type="Pfam" id="PF23753">
    <property type="entry name" value="TPR_WDR11"/>
    <property type="match status" value="1"/>
</dbReference>
<proteinExistence type="predicted"/>
<evidence type="ECO:0000259" key="1">
    <source>
        <dbReference type="Pfam" id="PF23751"/>
    </source>
</evidence>
<dbReference type="OrthoDB" id="1291858at2759"/>
<dbReference type="SUPFAM" id="SSF50978">
    <property type="entry name" value="WD40 repeat-like"/>
    <property type="match status" value="2"/>
</dbReference>
<dbReference type="GO" id="GO:0005737">
    <property type="term" value="C:cytoplasm"/>
    <property type="evidence" value="ECO:0007669"/>
    <property type="project" value="TreeGrafter"/>
</dbReference>
<feature type="domain" description="WDR11 second beta-propeller" evidence="2">
    <location>
        <begin position="447"/>
        <end position="736"/>
    </location>
</feature>
<dbReference type="InterPro" id="IPR057854">
    <property type="entry name" value="TPR_WDR11"/>
</dbReference>
<dbReference type="Pfam" id="PF23752">
    <property type="entry name" value="Beta-prop_WDR11_2nd"/>
    <property type="match status" value="1"/>
</dbReference>
<sequence>MTDERRVLIPIVPRTFTGTASHVGNAGAVDWSLGGWLAYGVNSYVQILDPECGRNIQVLEKHRSPVKFVAWAQAHFLTDKTCTAHLHTLASADSAGNIVVWDVLSAEVKSYFTDPSRSVTGMKWLDGSIENTGQFLISLHPPYTINLWDTTNSSLVWKRSMEGEFLKTMDIDPFHPSRLTFLSSHYVLFLEDFNVSKAPISDGNPLYLRNFEMPKRSSSISKNSRIRRFVQDIVTMTDGNDDEWDTECIAIHFHRFLPQHLFLVFPREIFLLDLDLGQPVGSYCDRGPSLILSIYPCHTRDAFYVLQDNGIVTLRVRKNLDYSSEEVIYDTRASGELLRLQKGAKLIGMSVNVNTEHSCAIVTTDGRVFLSQLQDYSDDRTTSKGMLKALVDPSFSKAPLRNLKLNTLGVYTGLTSPPLIIRMCPALTSKNWPEYRPIMAGASAVQGSGTIQIYDLANGVVEKEFAVHTFPVRGMEWTGMNTILSYAFQNLSGESSMHSVRNELVHTDVRTGQTHQIRTHRSNESPIDLLRVSHLKQYFLLTFKNAPIELWDLNKMTHLTTMSKKFPPISALEWSPIHNLKSIKRKMASEPIAQGDEIQKKDPSAKEQFIFTDPEGQLYNLTVECNAIRNVSKLSPESGLGPITCITWKSDFIIRGDSEGNIHCMDVRKKVSKIHSTNRGLIKKIRFAPGRGNNKLFVLHIECVSLWDLSNSEFDFLGELRSQRDTVKIMDIEWAASDRPVISTADGCIKILTENLQSSTSPVDVYRLKTFSPSLLPNSSKRADFKVSIHHQPWKTKFSFHYSDSLKIQFDLLDPDLKKGLLNSNSQLERSYLASCESSVCLGESLWERDFWTVANAVLNEPLNDLTSLDINYDIMSNYFVDYSSKRLKFHLTKTIDKSKKRNTIDTLLCLVENPDDVVRSLLEIDPSDPSYYVDNLKACLVLSLKDSFSTSTQSTIKLVATNLISEGKIWEGVNLLCLIGKIFDACKYLQSYNEWEASLWLGQSRLEYEEFKQLALKYCDHCLTSHRRRRALLMYMKLKEYVMVLDVLYSGKMIPLAAKFLQVLEERECLPDSSHALVLTEEISLAYARYLFDIKNIDAAYYYCDKADEKGEILRREFDVLLSKNT</sequence>
<dbReference type="InterPro" id="IPR036322">
    <property type="entry name" value="WD40_repeat_dom_sf"/>
</dbReference>